<reference evidence="3" key="1">
    <citation type="submission" date="2016-06" db="UniProtKB">
        <authorList>
            <consortium name="WormBaseParasite"/>
        </authorList>
    </citation>
    <scope>IDENTIFICATION</scope>
</reference>
<protein>
    <submittedName>
        <fullName evidence="3">SUI1 domain-containing protein</fullName>
    </submittedName>
</protein>
<name>A0A183HIF7_9BILA</name>
<dbReference type="Proteomes" id="UP000267606">
    <property type="component" value="Unassembled WGS sequence"/>
</dbReference>
<evidence type="ECO:0000313" key="3">
    <source>
        <dbReference type="WBParaSite" id="OFLC_0000726801-mRNA-1"/>
    </source>
</evidence>
<evidence type="ECO:0000313" key="1">
    <source>
        <dbReference type="EMBL" id="VDO50135.1"/>
    </source>
</evidence>
<organism evidence="3">
    <name type="scientific">Onchocerca flexuosa</name>
    <dbReference type="NCBI Taxonomy" id="387005"/>
    <lineage>
        <taxon>Eukaryota</taxon>
        <taxon>Metazoa</taxon>
        <taxon>Ecdysozoa</taxon>
        <taxon>Nematoda</taxon>
        <taxon>Chromadorea</taxon>
        <taxon>Rhabditida</taxon>
        <taxon>Spirurina</taxon>
        <taxon>Spiruromorpha</taxon>
        <taxon>Filarioidea</taxon>
        <taxon>Onchocercidae</taxon>
        <taxon>Onchocerca</taxon>
    </lineage>
</organism>
<reference evidence="1 2" key="2">
    <citation type="submission" date="2018-11" db="EMBL/GenBank/DDBJ databases">
        <authorList>
            <consortium name="Pathogen Informatics"/>
        </authorList>
    </citation>
    <scope>NUCLEOTIDE SEQUENCE [LARGE SCALE GENOMIC DNA]</scope>
</reference>
<accession>A0A183HIF7</accession>
<evidence type="ECO:0000313" key="2">
    <source>
        <dbReference type="Proteomes" id="UP000267606"/>
    </source>
</evidence>
<proteinExistence type="predicted"/>
<dbReference type="WBParaSite" id="OFLC_0000726801-mRNA-1">
    <property type="protein sequence ID" value="OFLC_0000726801-mRNA-1"/>
    <property type="gene ID" value="OFLC_0000726801"/>
</dbReference>
<sequence length="89" mass="10066">MYVNQQGMQQGKAKDLFIAITFGGDRVFGQRELICIIMMHCDLLEQISEGQILTKKMIKPGKMVIVGDIDEDDVIESINQLAKSMKTKF</sequence>
<dbReference type="EMBL" id="UZAJ01007464">
    <property type="protein sequence ID" value="VDO50135.1"/>
    <property type="molecule type" value="Genomic_DNA"/>
</dbReference>
<keyword evidence="2" id="KW-1185">Reference proteome</keyword>
<dbReference type="AlphaFoldDB" id="A0A183HIF7"/>
<dbReference type="STRING" id="387005.A0A183HIF7"/>
<gene>
    <name evidence="1" type="ORF">OFLC_LOCUS7269</name>
</gene>